<reference evidence="8" key="1">
    <citation type="journal article" date="2021" name="PeerJ">
        <title>Extensive microbial diversity within the chicken gut microbiome revealed by metagenomics and culture.</title>
        <authorList>
            <person name="Gilroy R."/>
            <person name="Ravi A."/>
            <person name="Getino M."/>
            <person name="Pursley I."/>
            <person name="Horton D.L."/>
            <person name="Alikhan N.F."/>
            <person name="Baker D."/>
            <person name="Gharbi K."/>
            <person name="Hall N."/>
            <person name="Watson M."/>
            <person name="Adriaenssens E.M."/>
            <person name="Foster-Nyarko E."/>
            <person name="Jarju S."/>
            <person name="Secka A."/>
            <person name="Antonio M."/>
            <person name="Oren A."/>
            <person name="Chaudhuri R.R."/>
            <person name="La Ragione R."/>
            <person name="Hildebrand F."/>
            <person name="Pallen M.J."/>
        </authorList>
    </citation>
    <scope>NUCLEOTIDE SEQUENCE</scope>
    <source>
        <strain evidence="8">ChiHjej11B10-19426</strain>
    </source>
</reference>
<dbReference type="Gene3D" id="1.20.1510.10">
    <property type="entry name" value="Cation efflux protein transmembrane domain"/>
    <property type="match status" value="1"/>
</dbReference>
<keyword evidence="3" id="KW-0813">Transport</keyword>
<keyword evidence="3" id="KW-0862">Zinc</keyword>
<feature type="domain" description="Cation efflux protein transmembrane" evidence="7">
    <location>
        <begin position="21"/>
        <end position="207"/>
    </location>
</feature>
<feature type="transmembrane region" description="Helical" evidence="6">
    <location>
        <begin position="153"/>
        <end position="174"/>
    </location>
</feature>
<accession>A0A9D2DEH1</accession>
<dbReference type="NCBIfam" id="TIGR01297">
    <property type="entry name" value="CDF"/>
    <property type="match status" value="1"/>
</dbReference>
<dbReference type="EMBL" id="DXCC01000020">
    <property type="protein sequence ID" value="HIZ15491.1"/>
    <property type="molecule type" value="Genomic_DNA"/>
</dbReference>
<reference evidence="8" key="2">
    <citation type="submission" date="2021-04" db="EMBL/GenBank/DDBJ databases">
        <authorList>
            <person name="Gilroy R."/>
        </authorList>
    </citation>
    <scope>NUCLEOTIDE SEQUENCE</scope>
    <source>
        <strain evidence="8">ChiHjej11B10-19426</strain>
    </source>
</reference>
<feature type="transmembrane region" description="Helical" evidence="6">
    <location>
        <begin position="120"/>
        <end position="141"/>
    </location>
</feature>
<comment type="caution">
    <text evidence="8">The sequence shown here is derived from an EMBL/GenBank/DDBJ whole genome shotgun (WGS) entry which is preliminary data.</text>
</comment>
<evidence type="ECO:0000256" key="2">
    <source>
        <dbReference type="ARBA" id="ARBA00022692"/>
    </source>
</evidence>
<comment type="subcellular location">
    <subcellularLocation>
        <location evidence="1">Membrane</location>
        <topology evidence="1">Multi-pass membrane protein</topology>
    </subcellularLocation>
</comment>
<evidence type="ECO:0000256" key="4">
    <source>
        <dbReference type="ARBA" id="ARBA00022989"/>
    </source>
</evidence>
<feature type="transmembrane region" description="Helical" evidence="6">
    <location>
        <begin position="180"/>
        <end position="199"/>
    </location>
</feature>
<keyword evidence="5 6" id="KW-0472">Membrane</keyword>
<dbReference type="InterPro" id="IPR027469">
    <property type="entry name" value="Cation_efflux_TMD_sf"/>
</dbReference>
<organism evidence="8 9">
    <name type="scientific">Candidatus Tidjanibacter faecipullorum</name>
    <dbReference type="NCBI Taxonomy" id="2838766"/>
    <lineage>
        <taxon>Bacteria</taxon>
        <taxon>Pseudomonadati</taxon>
        <taxon>Bacteroidota</taxon>
        <taxon>Bacteroidia</taxon>
        <taxon>Bacteroidales</taxon>
        <taxon>Rikenellaceae</taxon>
        <taxon>Tidjanibacter</taxon>
    </lineage>
</organism>
<dbReference type="InterPro" id="IPR058533">
    <property type="entry name" value="Cation_efflux_TM"/>
</dbReference>
<dbReference type="AlphaFoldDB" id="A0A9D2DEH1"/>
<dbReference type="PANTHER" id="PTHR11562">
    <property type="entry name" value="CATION EFFLUX PROTEIN/ ZINC TRANSPORTER"/>
    <property type="match status" value="1"/>
</dbReference>
<feature type="transmembrane region" description="Helical" evidence="6">
    <location>
        <begin position="49"/>
        <end position="69"/>
    </location>
</feature>
<evidence type="ECO:0000256" key="3">
    <source>
        <dbReference type="ARBA" id="ARBA00022906"/>
    </source>
</evidence>
<keyword evidence="2 6" id="KW-0812">Transmembrane</keyword>
<dbReference type="GO" id="GO:0005886">
    <property type="term" value="C:plasma membrane"/>
    <property type="evidence" value="ECO:0007669"/>
    <property type="project" value="TreeGrafter"/>
</dbReference>
<feature type="transmembrane region" description="Helical" evidence="6">
    <location>
        <begin position="21"/>
        <end position="43"/>
    </location>
</feature>
<dbReference type="InterPro" id="IPR050681">
    <property type="entry name" value="CDF/SLC30A"/>
</dbReference>
<dbReference type="Pfam" id="PF01545">
    <property type="entry name" value="Cation_efflux"/>
    <property type="match status" value="1"/>
</dbReference>
<dbReference type="PANTHER" id="PTHR11562:SF17">
    <property type="entry name" value="RE54080P-RELATED"/>
    <property type="match status" value="1"/>
</dbReference>
<dbReference type="InterPro" id="IPR002524">
    <property type="entry name" value="Cation_efflux"/>
</dbReference>
<evidence type="ECO:0000313" key="9">
    <source>
        <dbReference type="Proteomes" id="UP000824014"/>
    </source>
</evidence>
<proteinExistence type="predicted"/>
<evidence type="ECO:0000313" key="8">
    <source>
        <dbReference type="EMBL" id="HIZ15491.1"/>
    </source>
</evidence>
<evidence type="ECO:0000259" key="7">
    <source>
        <dbReference type="Pfam" id="PF01545"/>
    </source>
</evidence>
<evidence type="ECO:0000256" key="1">
    <source>
        <dbReference type="ARBA" id="ARBA00004141"/>
    </source>
</evidence>
<protein>
    <submittedName>
        <fullName evidence="8">Cation diffusion facilitator family transporter</fullName>
    </submittedName>
</protein>
<dbReference type="GO" id="GO:0005385">
    <property type="term" value="F:zinc ion transmembrane transporter activity"/>
    <property type="evidence" value="ECO:0007669"/>
    <property type="project" value="TreeGrafter"/>
</dbReference>
<keyword evidence="3" id="KW-0864">Zinc transport</keyword>
<name>A0A9D2DEH1_9BACT</name>
<evidence type="ECO:0000256" key="5">
    <source>
        <dbReference type="ARBA" id="ARBA00023136"/>
    </source>
</evidence>
<sequence>MKQTKRSFFERMNYLDNAYKVGIVINVAFLVAELIAGFVLNSVALFSDVWHNVSDVFALFFSMVAFRLMHKEPNERFTFGYKKSTIHVSLVNACVLFVAIGAVVMRSIEKLIHPSPVEGGYVAWIAAIGVGVNVLTLWMFYRHRKRDLNVDGVFLHVAADTLVSLGVVLAGVIISFTDLYVLDPVIALFNSGFILVSAVRHISESLRLALDGVPEGLDPRTVRETIMAREPEVVDIHYIHLWAVSTVENAFTAHVVVSTPHVGADLKRRIKHHLAELNITHANLEFEHPGEECEYAAVRYDEPEVRG</sequence>
<keyword evidence="4 6" id="KW-1133">Transmembrane helix</keyword>
<gene>
    <name evidence="8" type="ORF">H9816_06235</name>
</gene>
<keyword evidence="3" id="KW-0406">Ion transport</keyword>
<feature type="transmembrane region" description="Helical" evidence="6">
    <location>
        <begin position="90"/>
        <end position="108"/>
    </location>
</feature>
<dbReference type="SUPFAM" id="SSF161111">
    <property type="entry name" value="Cation efflux protein transmembrane domain-like"/>
    <property type="match status" value="1"/>
</dbReference>
<dbReference type="Proteomes" id="UP000824014">
    <property type="component" value="Unassembled WGS sequence"/>
</dbReference>
<evidence type="ECO:0000256" key="6">
    <source>
        <dbReference type="SAM" id="Phobius"/>
    </source>
</evidence>